<dbReference type="InterPro" id="IPR036034">
    <property type="entry name" value="PDZ_sf"/>
</dbReference>
<dbReference type="SMART" id="SM00228">
    <property type="entry name" value="PDZ"/>
    <property type="match status" value="1"/>
</dbReference>
<evidence type="ECO:0000256" key="4">
    <source>
        <dbReference type="ARBA" id="ARBA00022670"/>
    </source>
</evidence>
<keyword evidence="6 11" id="KW-0378">Hydrolase</keyword>
<evidence type="ECO:0000256" key="11">
    <source>
        <dbReference type="RuleBase" id="RU362031"/>
    </source>
</evidence>
<dbReference type="Pfam" id="PF17820">
    <property type="entry name" value="PDZ_6"/>
    <property type="match status" value="1"/>
</dbReference>
<dbReference type="InterPro" id="IPR001478">
    <property type="entry name" value="PDZ"/>
</dbReference>
<sequence length="422" mass="47036">MQTLIVFIFVLSFLVFVHEFGHFIFAKRAGILVREFAIGFGPKVFTKMRGETLYSIRLLPLGGYVRMAGEDAEIVEIKTGTTVYAIQSDEGKLNHLYLYEPSQMDVHSFEVGRLLEADLEKELYVVLEKQDGSEQKYFLDPQAIVHYDNKTQMQIAPYDRQFGSRTVGQKAMTIFAGPLFNILLTIVLFAVYTFMTGVEDRLPVDRVIANSPAAEAGIQTGDLIVAIDGEKVNNMDSLRYKLLESKGNPVTITVKRDGKELNFPVTPQKSGEIYQIGVYFNINEMKREATLMESVADGFKQTYDWSVIILDGFGKLITGQLGIKSLGGPVQMGSITGEAAKAGFEQLIRWTALLSLNLGIFNLLPIPALDGSRLVFIGIEAVRGRPVNPNKESFVHFVGFALLIMLMIVVTFNDIKKVFFPG</sequence>
<dbReference type="EMBL" id="JACEOL010000030">
    <property type="protein sequence ID" value="MBA4602539.1"/>
    <property type="molecule type" value="Genomic_DNA"/>
</dbReference>
<keyword evidence="14" id="KW-1185">Reference proteome</keyword>
<evidence type="ECO:0000256" key="10">
    <source>
        <dbReference type="ARBA" id="ARBA00023136"/>
    </source>
</evidence>
<dbReference type="GO" id="GO:0046872">
    <property type="term" value="F:metal ion binding"/>
    <property type="evidence" value="ECO:0007669"/>
    <property type="project" value="UniProtKB-KW"/>
</dbReference>
<evidence type="ECO:0000256" key="5">
    <source>
        <dbReference type="ARBA" id="ARBA00022692"/>
    </source>
</evidence>
<dbReference type="PANTHER" id="PTHR42837:SF2">
    <property type="entry name" value="MEMBRANE METALLOPROTEASE ARASP2, CHLOROPLASTIC-RELATED"/>
    <property type="match status" value="1"/>
</dbReference>
<gene>
    <name evidence="13" type="primary">rseP</name>
    <name evidence="13" type="ORF">H2C83_09475</name>
</gene>
<dbReference type="CDD" id="cd23081">
    <property type="entry name" value="cpPDZ_EcRseP-like"/>
    <property type="match status" value="1"/>
</dbReference>
<keyword evidence="8 11" id="KW-1133">Transmembrane helix</keyword>
<evidence type="ECO:0000313" key="14">
    <source>
        <dbReference type="Proteomes" id="UP000538292"/>
    </source>
</evidence>
<evidence type="ECO:0000259" key="12">
    <source>
        <dbReference type="PROSITE" id="PS50106"/>
    </source>
</evidence>
<evidence type="ECO:0000256" key="3">
    <source>
        <dbReference type="ARBA" id="ARBA00007931"/>
    </source>
</evidence>
<comment type="subcellular location">
    <subcellularLocation>
        <location evidence="2">Membrane</location>
        <topology evidence="2">Multi-pass membrane protein</topology>
    </subcellularLocation>
</comment>
<dbReference type="GO" id="GO:0006508">
    <property type="term" value="P:proteolysis"/>
    <property type="evidence" value="ECO:0007669"/>
    <property type="project" value="UniProtKB-KW"/>
</dbReference>
<evidence type="ECO:0000313" key="13">
    <source>
        <dbReference type="EMBL" id="MBA4602539.1"/>
    </source>
</evidence>
<dbReference type="SUPFAM" id="SSF50156">
    <property type="entry name" value="PDZ domain-like"/>
    <property type="match status" value="1"/>
</dbReference>
<reference evidence="13 14" key="1">
    <citation type="submission" date="2020-07" db="EMBL/GenBank/DDBJ databases">
        <title>Thermoactinomyces phylogeny.</title>
        <authorList>
            <person name="Dunlap C."/>
        </authorList>
    </citation>
    <scope>NUCLEOTIDE SEQUENCE [LARGE SCALE GENOMIC DNA]</scope>
    <source>
        <strain evidence="13 14">AMNI-1</strain>
    </source>
</reference>
<keyword evidence="7 11" id="KW-0862">Zinc</keyword>
<dbReference type="PANTHER" id="PTHR42837">
    <property type="entry name" value="REGULATOR OF SIGMA-E PROTEASE RSEP"/>
    <property type="match status" value="1"/>
</dbReference>
<feature type="domain" description="PDZ" evidence="12">
    <location>
        <begin position="204"/>
        <end position="258"/>
    </location>
</feature>
<dbReference type="InterPro" id="IPR008915">
    <property type="entry name" value="Peptidase_M50"/>
</dbReference>
<dbReference type="EC" id="3.4.24.-" evidence="11"/>
<keyword evidence="4 13" id="KW-0645">Protease</keyword>
<dbReference type="InterPro" id="IPR004387">
    <property type="entry name" value="Pept_M50_Zn"/>
</dbReference>
<keyword evidence="11" id="KW-0479">Metal-binding</keyword>
<dbReference type="GO" id="GO:0016020">
    <property type="term" value="C:membrane"/>
    <property type="evidence" value="ECO:0007669"/>
    <property type="project" value="UniProtKB-SubCell"/>
</dbReference>
<dbReference type="PROSITE" id="PS50106">
    <property type="entry name" value="PDZ"/>
    <property type="match status" value="1"/>
</dbReference>
<dbReference type="Pfam" id="PF02163">
    <property type="entry name" value="Peptidase_M50"/>
    <property type="match status" value="1"/>
</dbReference>
<keyword evidence="5 11" id="KW-0812">Transmembrane</keyword>
<keyword evidence="9 11" id="KW-0482">Metalloprotease</keyword>
<feature type="transmembrane region" description="Helical" evidence="11">
    <location>
        <begin position="394"/>
        <end position="412"/>
    </location>
</feature>
<dbReference type="Gene3D" id="2.30.42.10">
    <property type="match status" value="1"/>
</dbReference>
<comment type="caution">
    <text evidence="13">The sequence shown here is derived from an EMBL/GenBank/DDBJ whole genome shotgun (WGS) entry which is preliminary data.</text>
</comment>
<evidence type="ECO:0000256" key="1">
    <source>
        <dbReference type="ARBA" id="ARBA00001947"/>
    </source>
</evidence>
<dbReference type="CDD" id="cd06163">
    <property type="entry name" value="S2P-M50_PDZ_RseP-like"/>
    <property type="match status" value="1"/>
</dbReference>
<proteinExistence type="inferred from homology"/>
<evidence type="ECO:0000256" key="8">
    <source>
        <dbReference type="ARBA" id="ARBA00022989"/>
    </source>
</evidence>
<keyword evidence="10 11" id="KW-0472">Membrane</keyword>
<protein>
    <recommendedName>
        <fullName evidence="11">Zinc metalloprotease</fullName>
        <ecNumber evidence="11">3.4.24.-</ecNumber>
    </recommendedName>
</protein>
<dbReference type="InterPro" id="IPR041489">
    <property type="entry name" value="PDZ_6"/>
</dbReference>
<evidence type="ECO:0000256" key="6">
    <source>
        <dbReference type="ARBA" id="ARBA00022801"/>
    </source>
</evidence>
<feature type="transmembrane region" description="Helical" evidence="11">
    <location>
        <begin position="6"/>
        <end position="25"/>
    </location>
</feature>
<dbReference type="GO" id="GO:0004222">
    <property type="term" value="F:metalloendopeptidase activity"/>
    <property type="evidence" value="ECO:0007669"/>
    <property type="project" value="InterPro"/>
</dbReference>
<dbReference type="Proteomes" id="UP000538292">
    <property type="component" value="Unassembled WGS sequence"/>
</dbReference>
<name>A0A7W2AR23_9BACL</name>
<feature type="transmembrane region" description="Helical" evidence="11">
    <location>
        <begin position="174"/>
        <end position="195"/>
    </location>
</feature>
<comment type="similarity">
    <text evidence="3 11">Belongs to the peptidase M50B family.</text>
</comment>
<evidence type="ECO:0000256" key="2">
    <source>
        <dbReference type="ARBA" id="ARBA00004141"/>
    </source>
</evidence>
<dbReference type="NCBIfam" id="TIGR00054">
    <property type="entry name" value="RIP metalloprotease RseP"/>
    <property type="match status" value="1"/>
</dbReference>
<evidence type="ECO:0000256" key="7">
    <source>
        <dbReference type="ARBA" id="ARBA00022833"/>
    </source>
</evidence>
<organism evidence="13 14">
    <name type="scientific">Thermoactinomyces mirandus</name>
    <dbReference type="NCBI Taxonomy" id="2756294"/>
    <lineage>
        <taxon>Bacteria</taxon>
        <taxon>Bacillati</taxon>
        <taxon>Bacillota</taxon>
        <taxon>Bacilli</taxon>
        <taxon>Bacillales</taxon>
        <taxon>Thermoactinomycetaceae</taxon>
        <taxon>Thermoactinomyces</taxon>
    </lineage>
</organism>
<evidence type="ECO:0000256" key="9">
    <source>
        <dbReference type="ARBA" id="ARBA00023049"/>
    </source>
</evidence>
<comment type="cofactor">
    <cofactor evidence="1 11">
        <name>Zn(2+)</name>
        <dbReference type="ChEBI" id="CHEBI:29105"/>
    </cofactor>
</comment>
<dbReference type="RefSeq" id="WP_181740148.1">
    <property type="nucleotide sequence ID" value="NZ_JACEOL010000030.1"/>
</dbReference>
<accession>A0A7W2AR23</accession>
<dbReference type="AlphaFoldDB" id="A0A7W2AR23"/>